<protein>
    <submittedName>
        <fullName evidence="1">Uncharacterized protein</fullName>
    </submittedName>
</protein>
<gene>
    <name evidence="1" type="ORF">BofuT4_uP061140.1</name>
</gene>
<evidence type="ECO:0000313" key="2">
    <source>
        <dbReference type="Proteomes" id="UP000008177"/>
    </source>
</evidence>
<accession>G2XTT4</accession>
<dbReference type="EMBL" id="FQ790267">
    <property type="protein sequence ID" value="CCD43904.1"/>
    <property type="molecule type" value="Genomic_DNA"/>
</dbReference>
<dbReference type="HOGENOM" id="CLU_3191206_0_0_1"/>
<proteinExistence type="predicted"/>
<dbReference type="Proteomes" id="UP000008177">
    <property type="component" value="Unplaced contigs"/>
</dbReference>
<sequence>MSILDLLRVASRFPNAGTKHGMAPENSFLGHCEPLGLLRIISKGYV</sequence>
<reference evidence="2" key="1">
    <citation type="journal article" date="2011" name="PLoS Genet.">
        <title>Genomic analysis of the necrotrophic fungal pathogens Sclerotinia sclerotiorum and Botrytis cinerea.</title>
        <authorList>
            <person name="Amselem J."/>
            <person name="Cuomo C.A."/>
            <person name="van Kan J.A."/>
            <person name="Viaud M."/>
            <person name="Benito E.P."/>
            <person name="Couloux A."/>
            <person name="Coutinho P.M."/>
            <person name="de Vries R.P."/>
            <person name="Dyer P.S."/>
            <person name="Fillinger S."/>
            <person name="Fournier E."/>
            <person name="Gout L."/>
            <person name="Hahn M."/>
            <person name="Kohn L."/>
            <person name="Lapalu N."/>
            <person name="Plummer K.M."/>
            <person name="Pradier J.M."/>
            <person name="Quevillon E."/>
            <person name="Sharon A."/>
            <person name="Simon A."/>
            <person name="ten Have A."/>
            <person name="Tudzynski B."/>
            <person name="Tudzynski P."/>
            <person name="Wincker P."/>
            <person name="Andrew M."/>
            <person name="Anthouard V."/>
            <person name="Beever R.E."/>
            <person name="Beffa R."/>
            <person name="Benoit I."/>
            <person name="Bouzid O."/>
            <person name="Brault B."/>
            <person name="Chen Z."/>
            <person name="Choquer M."/>
            <person name="Collemare J."/>
            <person name="Cotton P."/>
            <person name="Danchin E.G."/>
            <person name="Da Silva C."/>
            <person name="Gautier A."/>
            <person name="Giraud C."/>
            <person name="Giraud T."/>
            <person name="Gonzalez C."/>
            <person name="Grossetete S."/>
            <person name="Guldener U."/>
            <person name="Henrissat B."/>
            <person name="Howlett B.J."/>
            <person name="Kodira C."/>
            <person name="Kretschmer M."/>
            <person name="Lappartient A."/>
            <person name="Leroch M."/>
            <person name="Levis C."/>
            <person name="Mauceli E."/>
            <person name="Neuveglise C."/>
            <person name="Oeser B."/>
            <person name="Pearson M."/>
            <person name="Poulain J."/>
            <person name="Poussereau N."/>
            <person name="Quesneville H."/>
            <person name="Rascle C."/>
            <person name="Schumacher J."/>
            <person name="Segurens B."/>
            <person name="Sexton A."/>
            <person name="Silva E."/>
            <person name="Sirven C."/>
            <person name="Soanes D.M."/>
            <person name="Talbot N.J."/>
            <person name="Templeton M."/>
            <person name="Yandava C."/>
            <person name="Yarden O."/>
            <person name="Zeng Q."/>
            <person name="Rollins J.A."/>
            <person name="Lebrun M.H."/>
            <person name="Dickman M."/>
        </authorList>
    </citation>
    <scope>NUCLEOTIDE SEQUENCE [LARGE SCALE GENOMIC DNA]</scope>
    <source>
        <strain evidence="2">T4</strain>
    </source>
</reference>
<dbReference type="InParanoid" id="G2XTT4"/>
<name>G2XTT4_BOTF4</name>
<organism evidence="1 2">
    <name type="scientific">Botryotinia fuckeliana (strain T4)</name>
    <name type="common">Noble rot fungus</name>
    <name type="synonym">Botrytis cinerea</name>
    <dbReference type="NCBI Taxonomy" id="999810"/>
    <lineage>
        <taxon>Eukaryota</taxon>
        <taxon>Fungi</taxon>
        <taxon>Dikarya</taxon>
        <taxon>Ascomycota</taxon>
        <taxon>Pezizomycotina</taxon>
        <taxon>Leotiomycetes</taxon>
        <taxon>Helotiales</taxon>
        <taxon>Sclerotiniaceae</taxon>
        <taxon>Botrytis</taxon>
    </lineage>
</organism>
<evidence type="ECO:0000313" key="1">
    <source>
        <dbReference type="EMBL" id="CCD43904.1"/>
    </source>
</evidence>
<dbReference type="AlphaFoldDB" id="G2XTT4"/>